<sequence length="45" mass="4868">MYKLVEHFKAPAMEANIFGDEVSKGTQKAVGAFLDLNKKLGVAIS</sequence>
<proteinExistence type="predicted"/>
<gene>
    <name evidence="1" type="ORF">P5X88_06640</name>
</gene>
<organism evidence="1 2">
    <name type="scientific">Heyndrickxia oleronia</name>
    <dbReference type="NCBI Taxonomy" id="38875"/>
    <lineage>
        <taxon>Bacteria</taxon>
        <taxon>Bacillati</taxon>
        <taxon>Bacillota</taxon>
        <taxon>Bacilli</taxon>
        <taxon>Bacillales</taxon>
        <taxon>Bacillaceae</taxon>
        <taxon>Heyndrickxia</taxon>
    </lineage>
</organism>
<protein>
    <submittedName>
        <fullName evidence="1">Uncharacterized protein</fullName>
    </submittedName>
</protein>
<accession>A0AAW6SQT2</accession>
<comment type="caution">
    <text evidence="1">The sequence shown here is derived from an EMBL/GenBank/DDBJ whole genome shotgun (WGS) entry which is preliminary data.</text>
</comment>
<dbReference type="Proteomes" id="UP001159179">
    <property type="component" value="Unassembled WGS sequence"/>
</dbReference>
<dbReference type="EMBL" id="JAROYP010000003">
    <property type="protein sequence ID" value="MDH5160608.1"/>
    <property type="molecule type" value="Genomic_DNA"/>
</dbReference>
<name>A0AAW6SQT2_9BACI</name>
<evidence type="ECO:0000313" key="2">
    <source>
        <dbReference type="Proteomes" id="UP001159179"/>
    </source>
</evidence>
<dbReference type="RefSeq" id="WP_280616196.1">
    <property type="nucleotide sequence ID" value="NZ_JAROYP010000003.1"/>
</dbReference>
<evidence type="ECO:0000313" key="1">
    <source>
        <dbReference type="EMBL" id="MDH5160608.1"/>
    </source>
</evidence>
<dbReference type="AlphaFoldDB" id="A0AAW6SQT2"/>
<reference evidence="1" key="1">
    <citation type="submission" date="2023-03" db="EMBL/GenBank/DDBJ databases">
        <title>Bacterial isolates from washroom surfaces on a university campus.</title>
        <authorList>
            <person name="Holman D.B."/>
            <person name="Gzyl K.E."/>
            <person name="Taheri A.E."/>
        </authorList>
    </citation>
    <scope>NUCLEOTIDE SEQUENCE</scope>
    <source>
        <strain evidence="1">RD03</strain>
    </source>
</reference>